<name>A0A835T7R3_9CHLO</name>
<gene>
    <name evidence="1" type="ORF">HYH02_012718</name>
</gene>
<evidence type="ECO:0000313" key="1">
    <source>
        <dbReference type="EMBL" id="KAG2433175.1"/>
    </source>
</evidence>
<reference evidence="1" key="1">
    <citation type="journal article" date="2020" name="bioRxiv">
        <title>Comparative genomics of Chlamydomonas.</title>
        <authorList>
            <person name="Craig R.J."/>
            <person name="Hasan A.R."/>
            <person name="Ness R.W."/>
            <person name="Keightley P.D."/>
        </authorList>
    </citation>
    <scope>NUCLEOTIDE SEQUENCE</scope>
    <source>
        <strain evidence="1">CCAP 11/173</strain>
    </source>
</reference>
<dbReference type="OrthoDB" id="547591at2759"/>
<accession>A0A835T7R3</accession>
<organism evidence="1 2">
    <name type="scientific">Chlamydomonas schloesseri</name>
    <dbReference type="NCBI Taxonomy" id="2026947"/>
    <lineage>
        <taxon>Eukaryota</taxon>
        <taxon>Viridiplantae</taxon>
        <taxon>Chlorophyta</taxon>
        <taxon>core chlorophytes</taxon>
        <taxon>Chlorophyceae</taxon>
        <taxon>CS clade</taxon>
        <taxon>Chlamydomonadales</taxon>
        <taxon>Chlamydomonadaceae</taxon>
        <taxon>Chlamydomonas</taxon>
    </lineage>
</organism>
<dbReference type="EMBL" id="JAEHOD010000063">
    <property type="protein sequence ID" value="KAG2433175.1"/>
    <property type="molecule type" value="Genomic_DNA"/>
</dbReference>
<keyword evidence="2" id="KW-1185">Reference proteome</keyword>
<proteinExistence type="predicted"/>
<protein>
    <submittedName>
        <fullName evidence="1">Uncharacterized protein</fullName>
    </submittedName>
</protein>
<sequence>MSRRRSEDFLLAGKPTDILIKIADSYQPIEAHLVVLLPCSKLVRDLPRTSSGAGKTSWDLSQLVLEGQSSPVTSAVVRQWLDLVYSRVDVARQVPTFTSLSAAARSLLLFADAVGTSTAVMRALCEPLTSQPGLKLPVVVAGTVGGDVAGGAAGGGGAAPLLELELELRDKLYYLLETGDLRSLDVPYSGSNQAVVEAGRLAPYKAALPGAVAAALEGWLYLAGRLRLVPLVRLLLDFFQVHLLPNARASPIFLGATPQVFTRRVLECMPQEVMWEGFVSDRLWAPQLGQADVPAGKGLSLTMRSPHAATWFGLGPNMQLTSDVTSGPNEVNLSGNENVLRVSVGGLTPAQHQAAVREVMQQLQDVDVSA</sequence>
<dbReference type="Proteomes" id="UP000613740">
    <property type="component" value="Unassembled WGS sequence"/>
</dbReference>
<evidence type="ECO:0000313" key="2">
    <source>
        <dbReference type="Proteomes" id="UP000613740"/>
    </source>
</evidence>
<comment type="caution">
    <text evidence="1">The sequence shown here is derived from an EMBL/GenBank/DDBJ whole genome shotgun (WGS) entry which is preliminary data.</text>
</comment>
<dbReference type="AlphaFoldDB" id="A0A835T7R3"/>